<dbReference type="STRING" id="45607.A0A2T0FG44"/>
<name>A0A2T0FG44_9ASCO</name>
<gene>
    <name evidence="8" type="ORF">B9G98_01575</name>
</gene>
<dbReference type="GO" id="GO:0005885">
    <property type="term" value="C:Arp2/3 protein complex"/>
    <property type="evidence" value="ECO:0007669"/>
    <property type="project" value="UniProtKB-UniRule"/>
</dbReference>
<sequence>MQVIELGHESITDHSFSADKSLLAVARGNRVELYFNTGSRYELGTTLVGHEKTVTAVDINIFNQIVTCSQDRNALVWEAQKDGSWKQTLVLLRINRAATCVRWSPNGVKFAVGSGARVIAVCYYEHDNDWWIAKHIKKPLKSTVLSVAWHPNSVLLAAATTDGHARVFSGYVKGVDERPEPSPWGERLPFQTMCGDFTDDSAAWVHDVAFSPSGDALAWVTHDSSVLVAYPSAPEQPPRAIVAIASSFLPFSSVVWTNETQLVAAGYDCHPVVFEGTESGWTFAYSIDDPARSNKASEVREQSALNMFRQLDLKGTQDVQTTLPTVHQNAIKTLRAFEGTANVTKVSTSGDGKVVVFAVSE</sequence>
<comment type="caution">
    <text evidence="8">The sequence shown here is derived from an EMBL/GenBank/DDBJ whole genome shotgun (WGS) entry which is preliminary data.</text>
</comment>
<dbReference type="RefSeq" id="XP_024663901.1">
    <property type="nucleotide sequence ID" value="XM_024808133.1"/>
</dbReference>
<proteinExistence type="inferred from homology"/>
<evidence type="ECO:0000256" key="2">
    <source>
        <dbReference type="ARBA" id="ARBA00022490"/>
    </source>
</evidence>
<dbReference type="InterPro" id="IPR017383">
    <property type="entry name" value="ARPC1"/>
</dbReference>
<accession>A0A2T0FG44</accession>
<dbReference type="GO" id="GO:0034314">
    <property type="term" value="P:Arp2/3 complex-mediated actin nucleation"/>
    <property type="evidence" value="ECO:0007669"/>
    <property type="project" value="UniProtKB-UniRule"/>
</dbReference>
<keyword evidence="9" id="KW-1185">Reference proteome</keyword>
<evidence type="ECO:0000256" key="1">
    <source>
        <dbReference type="ARBA" id="ARBA00006260"/>
    </source>
</evidence>
<dbReference type="EMBL" id="NDIQ01000001">
    <property type="protein sequence ID" value="PRT53955.1"/>
    <property type="molecule type" value="Genomic_DNA"/>
</dbReference>
<dbReference type="GO" id="GO:0030479">
    <property type="term" value="C:actin cortical patch"/>
    <property type="evidence" value="ECO:0007669"/>
    <property type="project" value="UniProtKB-SubCell"/>
</dbReference>
<dbReference type="InterPro" id="IPR036322">
    <property type="entry name" value="WD40_repeat_dom_sf"/>
</dbReference>
<dbReference type="PANTHER" id="PTHR10709:SF2">
    <property type="entry name" value="ACTIN-RELATED PROTEIN 2_3 COMPLEX SUBUNIT"/>
    <property type="match status" value="1"/>
</dbReference>
<dbReference type="Proteomes" id="UP000238350">
    <property type="component" value="Unassembled WGS sequence"/>
</dbReference>
<keyword evidence="3" id="KW-0853">WD repeat</keyword>
<dbReference type="SUPFAM" id="SSF50978">
    <property type="entry name" value="WD40 repeat-like"/>
    <property type="match status" value="1"/>
</dbReference>
<keyword evidence="2 7" id="KW-0963">Cytoplasm</keyword>
<dbReference type="OrthoDB" id="406844at2759"/>
<dbReference type="SMART" id="SM00320">
    <property type="entry name" value="WD40"/>
    <property type="match status" value="4"/>
</dbReference>
<evidence type="ECO:0000256" key="6">
    <source>
        <dbReference type="ARBA" id="ARBA00023212"/>
    </source>
</evidence>
<comment type="function">
    <text evidence="7">Functions as component of the Arp2/3 complex which is involved in regulation of actin polymerization and together with an activating nucleation-promoting factor (NPF) mediates the formation of branched actin networks.</text>
</comment>
<dbReference type="InterPro" id="IPR001680">
    <property type="entry name" value="WD40_rpt"/>
</dbReference>
<dbReference type="PANTHER" id="PTHR10709">
    <property type="entry name" value="ACTIN-RELATED PROTEIN 2/3 COMPLEX SUBUNIT 1"/>
    <property type="match status" value="1"/>
</dbReference>
<dbReference type="GO" id="GO:0051015">
    <property type="term" value="F:actin filament binding"/>
    <property type="evidence" value="ECO:0007669"/>
    <property type="project" value="TreeGrafter"/>
</dbReference>
<organism evidence="8 9">
    <name type="scientific">Wickerhamiella sorbophila</name>
    <dbReference type="NCBI Taxonomy" id="45607"/>
    <lineage>
        <taxon>Eukaryota</taxon>
        <taxon>Fungi</taxon>
        <taxon>Dikarya</taxon>
        <taxon>Ascomycota</taxon>
        <taxon>Saccharomycotina</taxon>
        <taxon>Dipodascomycetes</taxon>
        <taxon>Dipodascales</taxon>
        <taxon>Trichomonascaceae</taxon>
        <taxon>Wickerhamiella</taxon>
    </lineage>
</organism>
<comment type="subcellular location">
    <subcellularLocation>
        <location evidence="7">Cytoplasm</location>
        <location evidence="7">Cytoskeleton</location>
        <location evidence="7">Actin patch</location>
    </subcellularLocation>
</comment>
<evidence type="ECO:0000256" key="4">
    <source>
        <dbReference type="ARBA" id="ARBA00022737"/>
    </source>
</evidence>
<dbReference type="AlphaFoldDB" id="A0A2T0FG44"/>
<evidence type="ECO:0000313" key="8">
    <source>
        <dbReference type="EMBL" id="PRT53955.1"/>
    </source>
</evidence>
<keyword evidence="4" id="KW-0677">Repeat</keyword>
<evidence type="ECO:0000256" key="7">
    <source>
        <dbReference type="PIRNR" id="PIRNR038093"/>
    </source>
</evidence>
<dbReference type="Pfam" id="PF00400">
    <property type="entry name" value="WD40"/>
    <property type="match status" value="2"/>
</dbReference>
<reference evidence="8 9" key="1">
    <citation type="submission" date="2017-04" db="EMBL/GenBank/DDBJ databases">
        <title>Genome sequencing of [Candida] sorbophila.</title>
        <authorList>
            <person name="Ahn J.O."/>
        </authorList>
    </citation>
    <scope>NUCLEOTIDE SEQUENCE [LARGE SCALE GENOMIC DNA]</scope>
    <source>
        <strain evidence="8 9">DS02</strain>
    </source>
</reference>
<dbReference type="GeneID" id="36515324"/>
<protein>
    <recommendedName>
        <fullName evidence="7">Actin-related protein 2/3 complex subunit</fullName>
    </recommendedName>
</protein>
<evidence type="ECO:0000256" key="3">
    <source>
        <dbReference type="ARBA" id="ARBA00022574"/>
    </source>
</evidence>
<comment type="similarity">
    <text evidence="1 7">Belongs to the WD repeat ARPC1 family.</text>
</comment>
<evidence type="ECO:0000256" key="5">
    <source>
        <dbReference type="ARBA" id="ARBA00023203"/>
    </source>
</evidence>
<dbReference type="InterPro" id="IPR015943">
    <property type="entry name" value="WD40/YVTN_repeat-like_dom_sf"/>
</dbReference>
<keyword evidence="6 7" id="KW-0206">Cytoskeleton</keyword>
<keyword evidence="5 7" id="KW-0009">Actin-binding</keyword>
<evidence type="ECO:0000313" key="9">
    <source>
        <dbReference type="Proteomes" id="UP000238350"/>
    </source>
</evidence>
<dbReference type="Gene3D" id="2.130.10.10">
    <property type="entry name" value="YVTN repeat-like/Quinoprotein amine dehydrogenase"/>
    <property type="match status" value="1"/>
</dbReference>
<dbReference type="PIRSF" id="PIRSF038093">
    <property type="entry name" value="ARP2/3_su1"/>
    <property type="match status" value="1"/>
</dbReference>